<dbReference type="EMBL" id="KN822121">
    <property type="protein sequence ID" value="KIM56207.1"/>
    <property type="molecule type" value="Genomic_DNA"/>
</dbReference>
<keyword evidence="2" id="KW-1185">Reference proteome</keyword>
<organism evidence="1 2">
    <name type="scientific">Scleroderma citrinum Foug A</name>
    <dbReference type="NCBI Taxonomy" id="1036808"/>
    <lineage>
        <taxon>Eukaryota</taxon>
        <taxon>Fungi</taxon>
        <taxon>Dikarya</taxon>
        <taxon>Basidiomycota</taxon>
        <taxon>Agaricomycotina</taxon>
        <taxon>Agaricomycetes</taxon>
        <taxon>Agaricomycetidae</taxon>
        <taxon>Boletales</taxon>
        <taxon>Sclerodermatineae</taxon>
        <taxon>Sclerodermataceae</taxon>
        <taxon>Scleroderma</taxon>
    </lineage>
</organism>
<evidence type="ECO:0000313" key="1">
    <source>
        <dbReference type="EMBL" id="KIM56207.1"/>
    </source>
</evidence>
<sequence>MSGCFHRPQTVLSVLGGKERLRNALGYFCTHEPGNSKQAGLVRVARGMADDWQATQGRSFSSVCVKSLRC</sequence>
<name>A0A0C2ZUL0_9AGAM</name>
<proteinExistence type="predicted"/>
<dbReference type="Proteomes" id="UP000053989">
    <property type="component" value="Unassembled WGS sequence"/>
</dbReference>
<protein>
    <submittedName>
        <fullName evidence="1">Uncharacterized protein</fullName>
    </submittedName>
</protein>
<reference evidence="2" key="2">
    <citation type="submission" date="2015-01" db="EMBL/GenBank/DDBJ databases">
        <title>Evolutionary Origins and Diversification of the Mycorrhizal Mutualists.</title>
        <authorList>
            <consortium name="DOE Joint Genome Institute"/>
            <consortium name="Mycorrhizal Genomics Consortium"/>
            <person name="Kohler A."/>
            <person name="Kuo A."/>
            <person name="Nagy L.G."/>
            <person name="Floudas D."/>
            <person name="Copeland A."/>
            <person name="Barry K.W."/>
            <person name="Cichocki N."/>
            <person name="Veneault-Fourrey C."/>
            <person name="LaButti K."/>
            <person name="Lindquist E.A."/>
            <person name="Lipzen A."/>
            <person name="Lundell T."/>
            <person name="Morin E."/>
            <person name="Murat C."/>
            <person name="Riley R."/>
            <person name="Ohm R."/>
            <person name="Sun H."/>
            <person name="Tunlid A."/>
            <person name="Henrissat B."/>
            <person name="Grigoriev I.V."/>
            <person name="Hibbett D.S."/>
            <person name="Martin F."/>
        </authorList>
    </citation>
    <scope>NUCLEOTIDE SEQUENCE [LARGE SCALE GENOMIC DNA]</scope>
    <source>
        <strain evidence="2">Foug A</strain>
    </source>
</reference>
<accession>A0A0C2ZUL0</accession>
<gene>
    <name evidence="1" type="ORF">SCLCIDRAFT_1220544</name>
</gene>
<evidence type="ECO:0000313" key="2">
    <source>
        <dbReference type="Proteomes" id="UP000053989"/>
    </source>
</evidence>
<reference evidence="1 2" key="1">
    <citation type="submission" date="2014-04" db="EMBL/GenBank/DDBJ databases">
        <authorList>
            <consortium name="DOE Joint Genome Institute"/>
            <person name="Kuo A."/>
            <person name="Kohler A."/>
            <person name="Nagy L.G."/>
            <person name="Floudas D."/>
            <person name="Copeland A."/>
            <person name="Barry K.W."/>
            <person name="Cichocki N."/>
            <person name="Veneault-Fourrey C."/>
            <person name="LaButti K."/>
            <person name="Lindquist E.A."/>
            <person name="Lipzen A."/>
            <person name="Lundell T."/>
            <person name="Morin E."/>
            <person name="Murat C."/>
            <person name="Sun H."/>
            <person name="Tunlid A."/>
            <person name="Henrissat B."/>
            <person name="Grigoriev I.V."/>
            <person name="Hibbett D.S."/>
            <person name="Martin F."/>
            <person name="Nordberg H.P."/>
            <person name="Cantor M.N."/>
            <person name="Hua S.X."/>
        </authorList>
    </citation>
    <scope>NUCLEOTIDE SEQUENCE [LARGE SCALE GENOMIC DNA]</scope>
    <source>
        <strain evidence="1 2">Foug A</strain>
    </source>
</reference>
<dbReference type="HOGENOM" id="CLU_2759275_0_0_1"/>
<dbReference type="InParanoid" id="A0A0C2ZUL0"/>
<dbReference type="AlphaFoldDB" id="A0A0C2ZUL0"/>